<dbReference type="CDD" id="cd06251">
    <property type="entry name" value="M14_ASTE_ASPA-like"/>
    <property type="match status" value="1"/>
</dbReference>
<keyword evidence="3" id="KW-0378">Hydrolase</keyword>
<name>A0A6H1TUZ9_9CYAN</name>
<keyword evidence="4" id="KW-0862">Zinc</keyword>
<comment type="cofactor">
    <cofactor evidence="1">
        <name>Zn(2+)</name>
        <dbReference type="ChEBI" id="CHEBI:29105"/>
    </cofactor>
</comment>
<dbReference type="InterPro" id="IPR043795">
    <property type="entry name" value="N-alpha-Ac-DABA-like"/>
</dbReference>
<reference evidence="6 7" key="1">
    <citation type="submission" date="2020-04" db="EMBL/GenBank/DDBJ databases">
        <authorList>
            <person name="Basu S."/>
            <person name="Maruthanayagam V."/>
            <person name="Chakraborty S."/>
            <person name="Pramanik A."/>
            <person name="Mukherjee J."/>
            <person name="Brink B."/>
        </authorList>
    </citation>
    <scope>NUCLEOTIDE SEQUENCE [LARGE SCALE GENOMIC DNA]</scope>
    <source>
        <strain evidence="6 7">AP17</strain>
    </source>
</reference>
<evidence type="ECO:0000256" key="1">
    <source>
        <dbReference type="ARBA" id="ARBA00001947"/>
    </source>
</evidence>
<sequence length="326" mass="35724">MNDDRPLEIAGETVLPGQRKRINIPVAILPTQTELSLPICAIKGTSPGPCIWLSAAIHGDELNGVEIIRQVLEALDPRHLHGTAIAVPIVNVFGFIEQSRYLPDRRDLNRSFPGSPRGSLASRLANLFLREVVNRCTHGIDLHTASNHRTNLPQIRANLQDPETARCARAFAAPLTIHATTRDGSLREAASRRQIPVLLYEAGEALRFDAEAIRIGVEGVLRVMALLGMHSLSVPSPTNRSVKVHKTQWVRSPRSGILHLKVELGTAVYKKQWLGTISDAFGENDVKLQAPCDGIVIGHTQNPLVNQGDGILNLAVVDPDLVDFQW</sequence>
<gene>
    <name evidence="6" type="ORF">HCG48_07155</name>
</gene>
<dbReference type="InterPro" id="IPR055438">
    <property type="entry name" value="AstE_AspA_cat"/>
</dbReference>
<dbReference type="AlphaFoldDB" id="A0A6H1TUZ9"/>
<evidence type="ECO:0000313" key="6">
    <source>
        <dbReference type="EMBL" id="QIZ70381.1"/>
    </source>
</evidence>
<dbReference type="GO" id="GO:0016811">
    <property type="term" value="F:hydrolase activity, acting on carbon-nitrogen (but not peptide) bonds, in linear amides"/>
    <property type="evidence" value="ECO:0007669"/>
    <property type="project" value="InterPro"/>
</dbReference>
<dbReference type="GO" id="GO:0046872">
    <property type="term" value="F:metal ion binding"/>
    <property type="evidence" value="ECO:0007669"/>
    <property type="project" value="UniProtKB-KW"/>
</dbReference>
<dbReference type="PIRSF" id="PIRSF039012">
    <property type="entry name" value="ASP"/>
    <property type="match status" value="1"/>
</dbReference>
<dbReference type="GO" id="GO:0016788">
    <property type="term" value="F:hydrolase activity, acting on ester bonds"/>
    <property type="evidence" value="ECO:0007669"/>
    <property type="project" value="InterPro"/>
</dbReference>
<evidence type="ECO:0000256" key="2">
    <source>
        <dbReference type="ARBA" id="ARBA00022723"/>
    </source>
</evidence>
<evidence type="ECO:0000259" key="5">
    <source>
        <dbReference type="Pfam" id="PF24827"/>
    </source>
</evidence>
<accession>A0A6H1TUZ9</accession>
<dbReference type="PANTHER" id="PTHR37326:SF2">
    <property type="entry name" value="SUCCINYLGLUTAMATE DESUCCINYLASE_ASPARTOACYLASE FAMILY PROTEIN"/>
    <property type="match status" value="1"/>
</dbReference>
<keyword evidence="2" id="KW-0479">Metal-binding</keyword>
<dbReference type="Gene3D" id="3.40.630.10">
    <property type="entry name" value="Zn peptidases"/>
    <property type="match status" value="1"/>
</dbReference>
<dbReference type="SUPFAM" id="SSF53187">
    <property type="entry name" value="Zn-dependent exopeptidases"/>
    <property type="match status" value="1"/>
</dbReference>
<protein>
    <submittedName>
        <fullName evidence="6">Succinylglutamate desuccinylase/aspartoacylase family protein</fullName>
    </submittedName>
</protein>
<dbReference type="Pfam" id="PF24827">
    <property type="entry name" value="AstE_AspA_cat"/>
    <property type="match status" value="1"/>
</dbReference>
<dbReference type="Proteomes" id="UP000500857">
    <property type="component" value="Chromosome"/>
</dbReference>
<dbReference type="EMBL" id="CP051167">
    <property type="protein sequence ID" value="QIZ70381.1"/>
    <property type="molecule type" value="Genomic_DNA"/>
</dbReference>
<dbReference type="RefSeq" id="WP_168568536.1">
    <property type="nucleotide sequence ID" value="NZ_CP051167.1"/>
</dbReference>
<evidence type="ECO:0000256" key="3">
    <source>
        <dbReference type="ARBA" id="ARBA00022801"/>
    </source>
</evidence>
<dbReference type="InterPro" id="IPR053138">
    <property type="entry name" value="N-alpha-Ac-DABA_deacetylase"/>
</dbReference>
<keyword evidence="7" id="KW-1185">Reference proteome</keyword>
<feature type="domain" description="Succinylglutamate desuccinylase/Aspartoacylase catalytic" evidence="5">
    <location>
        <begin position="48"/>
        <end position="226"/>
    </location>
</feature>
<dbReference type="KEGG" id="oxy:HCG48_07155"/>
<evidence type="ECO:0000256" key="4">
    <source>
        <dbReference type="ARBA" id="ARBA00022833"/>
    </source>
</evidence>
<organism evidence="6 7">
    <name type="scientific">Oxynema aestuarii AP17</name>
    <dbReference type="NCBI Taxonomy" id="2064643"/>
    <lineage>
        <taxon>Bacteria</taxon>
        <taxon>Bacillati</taxon>
        <taxon>Cyanobacteriota</taxon>
        <taxon>Cyanophyceae</taxon>
        <taxon>Oscillatoriophycideae</taxon>
        <taxon>Oscillatoriales</taxon>
        <taxon>Oscillatoriaceae</taxon>
        <taxon>Oxynema</taxon>
        <taxon>Oxynema aestuarii</taxon>
    </lineage>
</organism>
<dbReference type="PANTHER" id="PTHR37326">
    <property type="entry name" value="BLL3975 PROTEIN"/>
    <property type="match status" value="1"/>
</dbReference>
<proteinExistence type="predicted"/>
<evidence type="ECO:0000313" key="7">
    <source>
        <dbReference type="Proteomes" id="UP000500857"/>
    </source>
</evidence>